<feature type="domain" description="IrrE N-terminal-like" evidence="1">
    <location>
        <begin position="30"/>
        <end position="174"/>
    </location>
</feature>
<dbReference type="Gene3D" id="1.10.10.2910">
    <property type="match status" value="1"/>
</dbReference>
<dbReference type="Proteomes" id="UP000289856">
    <property type="component" value="Chromosome"/>
</dbReference>
<dbReference type="PANTHER" id="PTHR43236">
    <property type="entry name" value="ANTITOXIN HIGA1"/>
    <property type="match status" value="1"/>
</dbReference>
<gene>
    <name evidence="2" type="ORF">KCTCHS21_43520</name>
</gene>
<dbReference type="PANTHER" id="PTHR43236:SF2">
    <property type="entry name" value="BLL0069 PROTEIN"/>
    <property type="match status" value="1"/>
</dbReference>
<dbReference type="RefSeq" id="WP_130613144.1">
    <property type="nucleotide sequence ID" value="NZ_AP019400.1"/>
</dbReference>
<dbReference type="OrthoDB" id="9816277at2"/>
<name>A0A3T1DA54_9BACL</name>
<dbReference type="InterPro" id="IPR010359">
    <property type="entry name" value="IrrE_HExxH"/>
</dbReference>
<evidence type="ECO:0000313" key="3">
    <source>
        <dbReference type="Proteomes" id="UP000289856"/>
    </source>
</evidence>
<sequence length="179" mass="20214">MNLKKVERLANTVLEEFKITAPHVPIREIAKDLGVHVIDEKFNDSDISGMLFRDENKKLNVIGVNSSHSPNRQRFTIAHELGHFLLHKGETNHFDRAGTFKVNYRNSVSSTATSKEEIEANTFAAAILMPEHFLVPIIEQRLSDGLDISDDSDEISEIASQFKVSTQALYFRLSKLGYV</sequence>
<dbReference type="EMBL" id="AP019400">
    <property type="protein sequence ID" value="BBI34953.1"/>
    <property type="molecule type" value="Genomic_DNA"/>
</dbReference>
<protein>
    <submittedName>
        <fullName evidence="2">ImmA/IrrE family metallo-endopeptidase</fullName>
    </submittedName>
</protein>
<dbReference type="Pfam" id="PF06114">
    <property type="entry name" value="Peptidase_M78"/>
    <property type="match status" value="1"/>
</dbReference>
<keyword evidence="3" id="KW-1185">Reference proteome</keyword>
<accession>A0A3T1DA54</accession>
<organism evidence="2 3">
    <name type="scientific">Cohnella abietis</name>
    <dbReference type="NCBI Taxonomy" id="2507935"/>
    <lineage>
        <taxon>Bacteria</taxon>
        <taxon>Bacillati</taxon>
        <taxon>Bacillota</taxon>
        <taxon>Bacilli</taxon>
        <taxon>Bacillales</taxon>
        <taxon>Paenibacillaceae</taxon>
        <taxon>Cohnella</taxon>
    </lineage>
</organism>
<evidence type="ECO:0000259" key="1">
    <source>
        <dbReference type="Pfam" id="PF06114"/>
    </source>
</evidence>
<proteinExistence type="predicted"/>
<reference evidence="2 3" key="1">
    <citation type="submission" date="2019-01" db="EMBL/GenBank/DDBJ databases">
        <title>Complete genome sequence of Cohnella hallensis HS21 isolated from Korean fir (Abies koreana) rhizospheric soil.</title>
        <authorList>
            <person name="Jiang L."/>
            <person name="Kang S.W."/>
            <person name="Kim S."/>
            <person name="Jung J."/>
            <person name="Kim C.Y."/>
            <person name="Kim D.H."/>
            <person name="Kim S.W."/>
            <person name="Lee J."/>
        </authorList>
    </citation>
    <scope>NUCLEOTIDE SEQUENCE [LARGE SCALE GENOMIC DNA]</scope>
    <source>
        <strain evidence="2 3">HS21</strain>
    </source>
</reference>
<dbReference type="AlphaFoldDB" id="A0A3T1DA54"/>
<dbReference type="InterPro" id="IPR052345">
    <property type="entry name" value="Rad_response_metalloprotease"/>
</dbReference>
<evidence type="ECO:0000313" key="2">
    <source>
        <dbReference type="EMBL" id="BBI34953.1"/>
    </source>
</evidence>
<dbReference type="KEGG" id="cohn:KCTCHS21_43520"/>